<reference evidence="2" key="1">
    <citation type="submission" date="2009-06" db="EMBL/GenBank/DDBJ databases">
        <title>Complete sequence of chromosome 1 of Variovorax paradoxus S110.</title>
        <authorList>
            <consortium name="US DOE Joint Genome Institute"/>
            <person name="Lucas S."/>
            <person name="Copeland A."/>
            <person name="Lapidus A."/>
            <person name="Glavina del Rio T."/>
            <person name="Tice H."/>
            <person name="Bruce D."/>
            <person name="Goodwin L."/>
            <person name="Pitluck S."/>
            <person name="Chertkov O."/>
            <person name="Brettin T."/>
            <person name="Detter J.C."/>
            <person name="Han C."/>
            <person name="Larimer F."/>
            <person name="Land M."/>
            <person name="Hauser L."/>
            <person name="Kyrpides N."/>
            <person name="Ovchinnikova G."/>
            <person name="Orwin P."/>
            <person name="Leadbetter J.R."/>
            <person name="Spain J.C."/>
            <person name="Han J.I."/>
        </authorList>
    </citation>
    <scope>NUCLEOTIDE SEQUENCE</scope>
    <source>
        <strain evidence="2">S110</strain>
    </source>
</reference>
<dbReference type="OrthoDB" id="9904369at2"/>
<dbReference type="AlphaFoldDB" id="C5CJR5"/>
<protein>
    <recommendedName>
        <fullName evidence="3">Transmembrane protein</fullName>
    </recommendedName>
</protein>
<feature type="transmembrane region" description="Helical" evidence="1">
    <location>
        <begin position="67"/>
        <end position="85"/>
    </location>
</feature>
<accession>C5CJR5</accession>
<dbReference type="EMBL" id="CP001635">
    <property type="protein sequence ID" value="ACS19118.1"/>
    <property type="molecule type" value="Genomic_DNA"/>
</dbReference>
<keyword evidence="1" id="KW-0812">Transmembrane</keyword>
<keyword evidence="1" id="KW-1133">Transmembrane helix</keyword>
<dbReference type="STRING" id="543728.Vapar_2492"/>
<gene>
    <name evidence="2" type="ordered locus">Vapar_2492</name>
</gene>
<feature type="transmembrane region" description="Helical" evidence="1">
    <location>
        <begin position="6"/>
        <end position="31"/>
    </location>
</feature>
<keyword evidence="1" id="KW-0472">Membrane</keyword>
<evidence type="ECO:0008006" key="3">
    <source>
        <dbReference type="Google" id="ProtNLM"/>
    </source>
</evidence>
<name>C5CJR5_VARPS</name>
<proteinExistence type="predicted"/>
<dbReference type="KEGG" id="vap:Vapar_2492"/>
<evidence type="ECO:0000313" key="2">
    <source>
        <dbReference type="EMBL" id="ACS19118.1"/>
    </source>
</evidence>
<organism evidence="2">
    <name type="scientific">Variovorax paradoxus (strain S110)</name>
    <dbReference type="NCBI Taxonomy" id="543728"/>
    <lineage>
        <taxon>Bacteria</taxon>
        <taxon>Pseudomonadati</taxon>
        <taxon>Pseudomonadota</taxon>
        <taxon>Betaproteobacteria</taxon>
        <taxon>Burkholderiales</taxon>
        <taxon>Comamonadaceae</taxon>
        <taxon>Variovorax</taxon>
    </lineage>
</organism>
<dbReference type="HOGENOM" id="CLU_2379612_0_0_4"/>
<evidence type="ECO:0000256" key="1">
    <source>
        <dbReference type="SAM" id="Phobius"/>
    </source>
</evidence>
<sequence length="101" mass="10866">MIMEGIFITVHAAISVVCWFVTAAGATLAVFSKRINDTVTERIGLAAIAIGAVGTGCRIVREGWVSHGGLFISLSLAFYVCAVFWKHWKQIHGSNADKRGS</sequence>